<dbReference type="EMBL" id="JABCSC020000002">
    <property type="protein sequence ID" value="NSL55422.1"/>
    <property type="molecule type" value="Genomic_DNA"/>
</dbReference>
<evidence type="ECO:0000259" key="2">
    <source>
        <dbReference type="Pfam" id="PF07879"/>
    </source>
</evidence>
<gene>
    <name evidence="3" type="primary">phaR</name>
    <name evidence="3" type="ORF">HJ583_010340</name>
</gene>
<dbReference type="Pfam" id="PF05233">
    <property type="entry name" value="PHB_acc"/>
    <property type="match status" value="2"/>
</dbReference>
<dbReference type="Proteomes" id="UP000778523">
    <property type="component" value="Unassembled WGS sequence"/>
</dbReference>
<feature type="domain" description="PHB accumulation regulatory" evidence="1">
    <location>
        <begin position="123"/>
        <end position="161"/>
    </location>
</feature>
<keyword evidence="4" id="KW-1185">Reference proteome</keyword>
<dbReference type="NCBIfam" id="TIGR01848">
    <property type="entry name" value="PHA_reg_PhaR"/>
    <property type="match status" value="1"/>
</dbReference>
<name>A0ABX2IK78_9RHOO</name>
<reference evidence="3 4" key="1">
    <citation type="submission" date="2020-06" db="EMBL/GenBank/DDBJ databases">
        <title>Draft genome of Uliginosibacterium sp. IMCC34675.</title>
        <authorList>
            <person name="Song J."/>
        </authorList>
    </citation>
    <scope>NUCLEOTIDE SEQUENCE [LARGE SCALE GENOMIC DNA]</scope>
    <source>
        <strain evidence="3 4">IMCC34675</strain>
    </source>
</reference>
<dbReference type="InterPro" id="IPR007897">
    <property type="entry name" value="PHB_accumulat"/>
</dbReference>
<dbReference type="Pfam" id="PF07879">
    <property type="entry name" value="PHB_acc_N"/>
    <property type="match status" value="1"/>
</dbReference>
<accession>A0ABX2IK78</accession>
<protein>
    <submittedName>
        <fullName evidence="3">Polyhydroxyalkanoate synthesis repressor PhaR</fullName>
    </submittedName>
</protein>
<feature type="domain" description="PHB accumulation regulatory" evidence="1">
    <location>
        <begin position="71"/>
        <end position="110"/>
    </location>
</feature>
<dbReference type="InterPro" id="IPR010134">
    <property type="entry name" value="PHA_reg_PhaR"/>
</dbReference>
<comment type="caution">
    <text evidence="3">The sequence shown here is derived from an EMBL/GenBank/DDBJ whole genome shotgun (WGS) entry which is preliminary data.</text>
</comment>
<evidence type="ECO:0000313" key="3">
    <source>
        <dbReference type="EMBL" id="NSL55422.1"/>
    </source>
</evidence>
<evidence type="ECO:0000259" key="1">
    <source>
        <dbReference type="Pfam" id="PF05233"/>
    </source>
</evidence>
<sequence>MAEQLRLIKKYPNRRLYDTASSCYITLADVRDLVLGQETFQVVDAKSGEDITRSILLQIILEEESGGAPMFTSDLLAQMIRFYGNAMQGFMGRYLENNIKSFSDMQAKLQEQTKGLYGENSPMSKDMWTQFLNFQGPAMQSMMGTYMEQSKRMFSQMQEQIESQTRSMFTTFPFPGNEADKK</sequence>
<evidence type="ECO:0000313" key="4">
    <source>
        <dbReference type="Proteomes" id="UP000778523"/>
    </source>
</evidence>
<organism evidence="3 4">
    <name type="scientific">Uliginosibacterium aquaticum</name>
    <dbReference type="NCBI Taxonomy" id="2731212"/>
    <lineage>
        <taxon>Bacteria</taxon>
        <taxon>Pseudomonadati</taxon>
        <taxon>Pseudomonadota</taxon>
        <taxon>Betaproteobacteria</taxon>
        <taxon>Rhodocyclales</taxon>
        <taxon>Zoogloeaceae</taxon>
        <taxon>Uliginosibacterium</taxon>
    </lineage>
</organism>
<proteinExistence type="predicted"/>
<dbReference type="InterPro" id="IPR012909">
    <property type="entry name" value="PHA_DNA-bd_N"/>
</dbReference>
<feature type="domain" description="PHA accumulation regulator DNA-binding N-terminal" evidence="2">
    <location>
        <begin position="7"/>
        <end position="66"/>
    </location>
</feature>
<dbReference type="RefSeq" id="WP_170021833.1">
    <property type="nucleotide sequence ID" value="NZ_JABCSC020000002.1"/>
</dbReference>